<evidence type="ECO:0000256" key="1">
    <source>
        <dbReference type="ARBA" id="ARBA00006184"/>
    </source>
</evidence>
<dbReference type="InterPro" id="IPR003593">
    <property type="entry name" value="AAA+_ATPase"/>
</dbReference>
<dbReference type="Gene3D" id="1.10.10.10">
    <property type="entry name" value="Winged helix-like DNA-binding domain superfamily/Winged helix DNA-binding domain"/>
    <property type="match status" value="1"/>
</dbReference>
<keyword evidence="9" id="KW-1185">Reference proteome</keyword>
<dbReference type="GO" id="GO:0006260">
    <property type="term" value="P:DNA replication"/>
    <property type="evidence" value="ECO:0007669"/>
    <property type="project" value="UniProtKB-UniRule"/>
</dbReference>
<dbReference type="STRING" id="1114856.GCA_000383975_04535"/>
<comment type="function">
    <text evidence="5">Involved in regulation of DNA replication.</text>
</comment>
<dbReference type="PANTHER" id="PTHR10763:SF22">
    <property type="entry name" value="ORC1-TYPE DNA REPLICATION PROTEIN"/>
    <property type="match status" value="1"/>
</dbReference>
<evidence type="ECO:0000259" key="7">
    <source>
        <dbReference type="SMART" id="SM01074"/>
    </source>
</evidence>
<dbReference type="NCBIfam" id="TIGR02928">
    <property type="entry name" value="orc1/cdc6 family replication initiation protein"/>
    <property type="match status" value="1"/>
</dbReference>
<feature type="binding site" evidence="5">
    <location>
        <position position="224"/>
    </location>
    <ligand>
        <name>ATP</name>
        <dbReference type="ChEBI" id="CHEBI:30616"/>
    </ligand>
</feature>
<name>L9VPX4_9EURY</name>
<evidence type="ECO:0000256" key="2">
    <source>
        <dbReference type="ARBA" id="ARBA00022705"/>
    </source>
</evidence>
<feature type="binding site" evidence="5">
    <location>
        <position position="212"/>
    </location>
    <ligand>
        <name>ATP</name>
        <dbReference type="ChEBI" id="CHEBI:30616"/>
    </ligand>
</feature>
<evidence type="ECO:0000256" key="5">
    <source>
        <dbReference type="HAMAP-Rule" id="MF_01407"/>
    </source>
</evidence>
<accession>L9VPX4</accession>
<evidence type="ECO:0000259" key="6">
    <source>
        <dbReference type="SMART" id="SM00382"/>
    </source>
</evidence>
<dbReference type="Gene3D" id="1.10.8.60">
    <property type="match status" value="1"/>
</dbReference>
<dbReference type="InterPro" id="IPR015163">
    <property type="entry name" value="Cdc6_C"/>
</dbReference>
<keyword evidence="4 5" id="KW-0067">ATP-binding</keyword>
<keyword evidence="3 5" id="KW-0547">Nucleotide-binding</keyword>
<evidence type="ECO:0000313" key="8">
    <source>
        <dbReference type="EMBL" id="ELY39219.1"/>
    </source>
</evidence>
<dbReference type="CDD" id="cd00009">
    <property type="entry name" value="AAA"/>
    <property type="match status" value="1"/>
</dbReference>
<feature type="domain" description="AAA+ ATPase" evidence="6">
    <location>
        <begin position="56"/>
        <end position="208"/>
    </location>
</feature>
<dbReference type="PANTHER" id="PTHR10763">
    <property type="entry name" value="CELL DIVISION CONTROL PROTEIN 6-RELATED"/>
    <property type="match status" value="1"/>
</dbReference>
<comment type="caution">
    <text evidence="8">The sequence shown here is derived from an EMBL/GenBank/DDBJ whole genome shotgun (WGS) entry which is preliminary data.</text>
</comment>
<sequence length="409" mass="45749">MRRLLIMTQFAFTPGNFPFQNRNALLDDYTPEEMVGRDDELEEYHAALQPAINASQPDNIFLYGKTGVGKTAATKFLLDRLEDASEQHDVAINTHVVNCDGADTSYRVAVELVNSFRDDKISETGHPRSKVYDLMWDSFDDHGGLIILVLDEIDHLQDDSLLYQLSRARENDNISNARVSVVGISNDLTYRDTLSPKVRSSLCERSINFPAYTADELEEVLRQRRSIAFQDNVLGNGVIPLCAAFGAQESGDARKALDLLLKAGDVAHEGDADMVREEHVRRGRGLLQEEEITRGILGLNTHEKILLYALASYVSSGDSPVRSRDLYRRYEMFCVGAGHDPLTSRWMHDHLDELEMLGLVTSEKRNEGSSGGQYKTFELSQDLIAVLDALDETIEAVGVHHSVQTMLDS</sequence>
<feature type="binding site" evidence="5">
    <location>
        <begin position="68"/>
        <end position="72"/>
    </location>
    <ligand>
        <name>ATP</name>
        <dbReference type="ChEBI" id="CHEBI:30616"/>
    </ligand>
</feature>
<dbReference type="InterPro" id="IPR050311">
    <property type="entry name" value="ORC1/CDC6"/>
</dbReference>
<dbReference type="FunFam" id="1.10.8.60:FF:000073">
    <property type="entry name" value="ORC1-type DNA replication protein"/>
    <property type="match status" value="1"/>
</dbReference>
<evidence type="ECO:0000256" key="4">
    <source>
        <dbReference type="ARBA" id="ARBA00022840"/>
    </source>
</evidence>
<keyword evidence="2 5" id="KW-0235">DNA replication</keyword>
<evidence type="ECO:0000313" key="9">
    <source>
        <dbReference type="Proteomes" id="UP000011599"/>
    </source>
</evidence>
<dbReference type="PATRIC" id="fig|1114856.3.peg.3153"/>
<dbReference type="InterPro" id="IPR055237">
    <property type="entry name" value="Cdc6_lid"/>
</dbReference>
<dbReference type="SUPFAM" id="SSF52540">
    <property type="entry name" value="P-loop containing nucleoside triphosphate hydrolases"/>
    <property type="match status" value="1"/>
</dbReference>
<evidence type="ECO:0000256" key="3">
    <source>
        <dbReference type="ARBA" id="ARBA00022741"/>
    </source>
</evidence>
<dbReference type="GO" id="GO:0051301">
    <property type="term" value="P:cell division"/>
    <property type="evidence" value="ECO:0007669"/>
    <property type="project" value="UniProtKB-KW"/>
</dbReference>
<dbReference type="GO" id="GO:0005524">
    <property type="term" value="F:ATP binding"/>
    <property type="evidence" value="ECO:0007669"/>
    <property type="project" value="UniProtKB-UniRule"/>
</dbReference>
<dbReference type="Proteomes" id="UP000011599">
    <property type="component" value="Unassembled WGS sequence"/>
</dbReference>
<dbReference type="SMART" id="SM01074">
    <property type="entry name" value="Cdc6_C"/>
    <property type="match status" value="1"/>
</dbReference>
<comment type="similarity">
    <text evidence="1 5">Belongs to the CDC6/cdc18 family.</text>
</comment>
<dbReference type="Pfam" id="PF13401">
    <property type="entry name" value="AAA_22"/>
    <property type="match status" value="1"/>
</dbReference>
<dbReference type="Pfam" id="PF22703">
    <property type="entry name" value="Cdc6_lid"/>
    <property type="match status" value="1"/>
</dbReference>
<dbReference type="InterPro" id="IPR036388">
    <property type="entry name" value="WH-like_DNA-bd_sf"/>
</dbReference>
<dbReference type="InterPro" id="IPR036390">
    <property type="entry name" value="WH_DNA-bd_sf"/>
</dbReference>
<gene>
    <name evidence="8" type="ORF">C496_15217</name>
</gene>
<keyword evidence="8" id="KW-0132">Cell division</keyword>
<keyword evidence="8" id="KW-0131">Cell cycle</keyword>
<dbReference type="Gene3D" id="3.40.50.300">
    <property type="entry name" value="P-loop containing nucleotide triphosphate hydrolases"/>
    <property type="match status" value="1"/>
</dbReference>
<reference evidence="8 9" key="1">
    <citation type="journal article" date="2014" name="PLoS Genet.">
        <title>Phylogenetically driven sequencing of extremely halophilic archaea reveals strategies for static and dynamic osmo-response.</title>
        <authorList>
            <person name="Becker E.A."/>
            <person name="Seitzer P.M."/>
            <person name="Tritt A."/>
            <person name="Larsen D."/>
            <person name="Krusor M."/>
            <person name="Yao A.I."/>
            <person name="Wu D."/>
            <person name="Madern D."/>
            <person name="Eisen J.A."/>
            <person name="Darling A.E."/>
            <person name="Facciotti M.T."/>
        </authorList>
    </citation>
    <scope>NUCLEOTIDE SEQUENCE [LARGE SCALE GENOMIC DNA]</scope>
    <source>
        <strain evidence="8 9">GA33</strain>
    </source>
</reference>
<dbReference type="CDD" id="cd08768">
    <property type="entry name" value="Cdc6_C"/>
    <property type="match status" value="1"/>
</dbReference>
<dbReference type="HAMAP" id="MF_01407">
    <property type="entry name" value="ORC1_type_DNA_replic_protein"/>
    <property type="match status" value="1"/>
</dbReference>
<dbReference type="SUPFAM" id="SSF46785">
    <property type="entry name" value="Winged helix' DNA-binding domain"/>
    <property type="match status" value="1"/>
</dbReference>
<protein>
    <recommendedName>
        <fullName evidence="5">ORC1-type DNA replication protein</fullName>
    </recommendedName>
</protein>
<dbReference type="AlphaFoldDB" id="L9VPX4"/>
<dbReference type="SMART" id="SM00382">
    <property type="entry name" value="AAA"/>
    <property type="match status" value="1"/>
</dbReference>
<feature type="domain" description="Cdc6 C-terminal" evidence="7">
    <location>
        <begin position="307"/>
        <end position="390"/>
    </location>
</feature>
<dbReference type="InterPro" id="IPR027417">
    <property type="entry name" value="P-loop_NTPase"/>
</dbReference>
<organism evidence="8 9">
    <name type="scientific">Natronorubrum tibetense GA33</name>
    <dbReference type="NCBI Taxonomy" id="1114856"/>
    <lineage>
        <taxon>Archaea</taxon>
        <taxon>Methanobacteriati</taxon>
        <taxon>Methanobacteriota</taxon>
        <taxon>Stenosarchaea group</taxon>
        <taxon>Halobacteria</taxon>
        <taxon>Halobacteriales</taxon>
        <taxon>Natrialbaceae</taxon>
        <taxon>Natronorubrum</taxon>
    </lineage>
</organism>
<dbReference type="eggNOG" id="arCOG00467">
    <property type="taxonomic scope" value="Archaea"/>
</dbReference>
<dbReference type="InterPro" id="IPR014277">
    <property type="entry name" value="Orc1/Cdc6_arc"/>
</dbReference>
<dbReference type="Pfam" id="PF09079">
    <property type="entry name" value="WHD_Cdc6"/>
    <property type="match status" value="1"/>
</dbReference>
<dbReference type="EMBL" id="AOHW01000038">
    <property type="protein sequence ID" value="ELY39219.1"/>
    <property type="molecule type" value="Genomic_DNA"/>
</dbReference>
<dbReference type="InterPro" id="IPR049945">
    <property type="entry name" value="AAA_22"/>
</dbReference>
<proteinExistence type="inferred from homology"/>
<dbReference type="GO" id="GO:0016887">
    <property type="term" value="F:ATP hydrolysis activity"/>
    <property type="evidence" value="ECO:0007669"/>
    <property type="project" value="InterPro"/>
</dbReference>